<comment type="caution">
    <text evidence="1">The sequence shown here is derived from an EMBL/GenBank/DDBJ whole genome shotgun (WGS) entry which is preliminary data.</text>
</comment>
<dbReference type="EMBL" id="VSSQ01000513">
    <property type="protein sequence ID" value="MPL96537.1"/>
    <property type="molecule type" value="Genomic_DNA"/>
</dbReference>
<protein>
    <submittedName>
        <fullName evidence="1">Uncharacterized protein</fullName>
    </submittedName>
</protein>
<organism evidence="1">
    <name type="scientific">bioreactor metagenome</name>
    <dbReference type="NCBI Taxonomy" id="1076179"/>
    <lineage>
        <taxon>unclassified sequences</taxon>
        <taxon>metagenomes</taxon>
        <taxon>ecological metagenomes</taxon>
    </lineage>
</organism>
<proteinExistence type="predicted"/>
<sequence>MVIRTEKENKCPYQDNDPVRPEYIPFLLHEKGISQTLKKGFNQNPQEWLAANATRDYINQFCNDIAKGEIRADTTMLELDELSSTFYTGYEVAQHDVSQILKIPADSALKEGHVW</sequence>
<gene>
    <name evidence="1" type="ORF">SDC9_42719</name>
</gene>
<name>A0A644VZ07_9ZZZZ</name>
<reference evidence="1" key="1">
    <citation type="submission" date="2019-08" db="EMBL/GenBank/DDBJ databases">
        <authorList>
            <person name="Kucharzyk K."/>
            <person name="Murdoch R.W."/>
            <person name="Higgins S."/>
            <person name="Loffler F."/>
        </authorList>
    </citation>
    <scope>NUCLEOTIDE SEQUENCE</scope>
</reference>
<dbReference type="AlphaFoldDB" id="A0A644VZ07"/>
<evidence type="ECO:0000313" key="1">
    <source>
        <dbReference type="EMBL" id="MPL96537.1"/>
    </source>
</evidence>
<accession>A0A644VZ07</accession>